<dbReference type="AlphaFoldDB" id="A0A1H7M1B8"/>
<accession>A0A1H7M1B8</accession>
<protein>
    <submittedName>
        <fullName evidence="13">Outer membrane transport energization protein TonB</fullName>
    </submittedName>
</protein>
<evidence type="ECO:0000256" key="1">
    <source>
        <dbReference type="ARBA" id="ARBA00004383"/>
    </source>
</evidence>
<keyword evidence="6 11" id="KW-0812">Transmembrane</keyword>
<keyword evidence="7" id="KW-0653">Protein transport</keyword>
<keyword evidence="5" id="KW-0997">Cell inner membrane</keyword>
<feature type="compositionally biased region" description="Low complexity" evidence="10">
    <location>
        <begin position="126"/>
        <end position="161"/>
    </location>
</feature>
<evidence type="ECO:0000256" key="5">
    <source>
        <dbReference type="ARBA" id="ARBA00022519"/>
    </source>
</evidence>
<feature type="region of interest" description="Disordered" evidence="10">
    <location>
        <begin position="75"/>
        <end position="161"/>
    </location>
</feature>
<dbReference type="GO" id="GO:0055085">
    <property type="term" value="P:transmembrane transport"/>
    <property type="evidence" value="ECO:0007669"/>
    <property type="project" value="InterPro"/>
</dbReference>
<feature type="transmembrane region" description="Helical" evidence="11">
    <location>
        <begin position="28"/>
        <end position="49"/>
    </location>
</feature>
<dbReference type="EMBL" id="FOAJ01000004">
    <property type="protein sequence ID" value="SEL04984.1"/>
    <property type="molecule type" value="Genomic_DNA"/>
</dbReference>
<gene>
    <name evidence="13" type="ORF">SAMN05192542_104578</name>
</gene>
<evidence type="ECO:0000256" key="2">
    <source>
        <dbReference type="ARBA" id="ARBA00006555"/>
    </source>
</evidence>
<evidence type="ECO:0000256" key="8">
    <source>
        <dbReference type="ARBA" id="ARBA00022989"/>
    </source>
</evidence>
<organism evidence="13 14">
    <name type="scientific">Paraburkholderia caballeronis</name>
    <dbReference type="NCBI Taxonomy" id="416943"/>
    <lineage>
        <taxon>Bacteria</taxon>
        <taxon>Pseudomonadati</taxon>
        <taxon>Pseudomonadota</taxon>
        <taxon>Betaproteobacteria</taxon>
        <taxon>Burkholderiales</taxon>
        <taxon>Burkholderiaceae</taxon>
        <taxon>Paraburkholderia</taxon>
    </lineage>
</organism>
<feature type="domain" description="TonB C-terminal" evidence="12">
    <location>
        <begin position="177"/>
        <end position="268"/>
    </location>
</feature>
<dbReference type="NCBIfam" id="TIGR01352">
    <property type="entry name" value="tonB_Cterm"/>
    <property type="match status" value="1"/>
</dbReference>
<keyword evidence="9 11" id="KW-0472">Membrane</keyword>
<dbReference type="InterPro" id="IPR006260">
    <property type="entry name" value="TonB/TolA_C"/>
</dbReference>
<evidence type="ECO:0000256" key="7">
    <source>
        <dbReference type="ARBA" id="ARBA00022927"/>
    </source>
</evidence>
<keyword evidence="3" id="KW-0813">Transport</keyword>
<feature type="compositionally biased region" description="Pro residues" evidence="10">
    <location>
        <begin position="78"/>
        <end position="88"/>
    </location>
</feature>
<evidence type="ECO:0000256" key="9">
    <source>
        <dbReference type="ARBA" id="ARBA00023136"/>
    </source>
</evidence>
<comment type="similarity">
    <text evidence="2">Belongs to the TonB family.</text>
</comment>
<dbReference type="GO" id="GO:0031992">
    <property type="term" value="F:energy transducer activity"/>
    <property type="evidence" value="ECO:0007669"/>
    <property type="project" value="TreeGrafter"/>
</dbReference>
<keyword evidence="14" id="KW-1185">Reference proteome</keyword>
<evidence type="ECO:0000313" key="14">
    <source>
        <dbReference type="Proteomes" id="UP000199120"/>
    </source>
</evidence>
<dbReference type="PROSITE" id="PS52015">
    <property type="entry name" value="TONB_CTD"/>
    <property type="match status" value="1"/>
</dbReference>
<dbReference type="STRING" id="416943.SAMN05445871_3598"/>
<evidence type="ECO:0000259" key="12">
    <source>
        <dbReference type="PROSITE" id="PS52015"/>
    </source>
</evidence>
<evidence type="ECO:0000313" key="13">
    <source>
        <dbReference type="EMBL" id="SEL04984.1"/>
    </source>
</evidence>
<dbReference type="InterPro" id="IPR051045">
    <property type="entry name" value="TonB-dependent_transducer"/>
</dbReference>
<proteinExistence type="inferred from homology"/>
<dbReference type="PANTHER" id="PTHR33446">
    <property type="entry name" value="PROTEIN TONB-RELATED"/>
    <property type="match status" value="1"/>
</dbReference>
<dbReference type="Pfam" id="PF03544">
    <property type="entry name" value="TonB_C"/>
    <property type="match status" value="1"/>
</dbReference>
<dbReference type="SUPFAM" id="SSF74653">
    <property type="entry name" value="TolA/TonB C-terminal domain"/>
    <property type="match status" value="1"/>
</dbReference>
<evidence type="ECO:0000256" key="11">
    <source>
        <dbReference type="SAM" id="Phobius"/>
    </source>
</evidence>
<evidence type="ECO:0000256" key="10">
    <source>
        <dbReference type="SAM" id="MobiDB-lite"/>
    </source>
</evidence>
<comment type="subcellular location">
    <subcellularLocation>
        <location evidence="1">Cell inner membrane</location>
        <topology evidence="1">Single-pass membrane protein</topology>
        <orientation evidence="1">Periplasmic side</orientation>
    </subcellularLocation>
</comment>
<reference evidence="14" key="1">
    <citation type="submission" date="2016-10" db="EMBL/GenBank/DDBJ databases">
        <authorList>
            <person name="Varghese N."/>
            <person name="Submissions S."/>
        </authorList>
    </citation>
    <scope>NUCLEOTIDE SEQUENCE [LARGE SCALE GENOMIC DNA]</scope>
    <source>
        <strain evidence="14">LMG 26416</strain>
    </source>
</reference>
<keyword evidence="8 11" id="KW-1133">Transmembrane helix</keyword>
<dbReference type="GO" id="GO:0015031">
    <property type="term" value="P:protein transport"/>
    <property type="evidence" value="ECO:0007669"/>
    <property type="project" value="UniProtKB-KW"/>
</dbReference>
<keyword evidence="4" id="KW-1003">Cell membrane</keyword>
<dbReference type="OrthoDB" id="9115347at2"/>
<evidence type="ECO:0000256" key="3">
    <source>
        <dbReference type="ARBA" id="ARBA00022448"/>
    </source>
</evidence>
<dbReference type="GO" id="GO:0098797">
    <property type="term" value="C:plasma membrane protein complex"/>
    <property type="evidence" value="ECO:0007669"/>
    <property type="project" value="TreeGrafter"/>
</dbReference>
<dbReference type="Proteomes" id="UP000199120">
    <property type="component" value="Unassembled WGS sequence"/>
</dbReference>
<dbReference type="InterPro" id="IPR037682">
    <property type="entry name" value="TonB_C"/>
</dbReference>
<dbReference type="PANTHER" id="PTHR33446:SF2">
    <property type="entry name" value="PROTEIN TONB"/>
    <property type="match status" value="1"/>
</dbReference>
<sequence length="268" mass="27949">MEPLSSRLPWQSRPLTGRAIRPSIRMRFGLGTAIALALLLHGLALLTLVRYTPTLTTEAAGRPASGTSVQVTLISAPAPTPTPAPVEPKPVEPKPVAKPLTPRHAAPRRAPVLASDRSQSQHRVNVEPAPDTTPAPDAVAEPSAPATPAAATTSAAAAQSAPAAASRELDLPGSQAVKDVARIVCHFGQPPYPSVARRLHHEGTVTLRVTIDAAGKPSQVDVDTSSGFPELDAAAVQTLRAGQCEPYLDNGRPASVRAVQPLTFNLTH</sequence>
<evidence type="ECO:0000256" key="4">
    <source>
        <dbReference type="ARBA" id="ARBA00022475"/>
    </source>
</evidence>
<dbReference type="Gene3D" id="3.30.1150.10">
    <property type="match status" value="1"/>
</dbReference>
<evidence type="ECO:0000256" key="6">
    <source>
        <dbReference type="ARBA" id="ARBA00022692"/>
    </source>
</evidence>
<name>A0A1H7M1B8_9BURK</name>
<dbReference type="RefSeq" id="WP_090547479.1">
    <property type="nucleotide sequence ID" value="NZ_FNSR01000002.1"/>
</dbReference>